<gene>
    <name evidence="2" type="primary">holB</name>
    <name evidence="2" type="ORF">ZRA01_25600</name>
</gene>
<organism evidence="2 3">
    <name type="scientific">Zoogloea ramigera</name>
    <dbReference type="NCBI Taxonomy" id="350"/>
    <lineage>
        <taxon>Bacteria</taxon>
        <taxon>Pseudomonadati</taxon>
        <taxon>Pseudomonadota</taxon>
        <taxon>Betaproteobacteria</taxon>
        <taxon>Rhodocyclales</taxon>
        <taxon>Zoogloeaceae</taxon>
        <taxon>Zoogloea</taxon>
    </lineage>
</organism>
<dbReference type="GO" id="GO:0008408">
    <property type="term" value="F:3'-5' exonuclease activity"/>
    <property type="evidence" value="ECO:0007669"/>
    <property type="project" value="InterPro"/>
</dbReference>
<dbReference type="OrthoDB" id="9811073at2"/>
<evidence type="ECO:0000313" key="3">
    <source>
        <dbReference type="Proteomes" id="UP000318422"/>
    </source>
</evidence>
<dbReference type="AlphaFoldDB" id="A0A4Y4CZM7"/>
<keyword evidence="3" id="KW-1185">Reference proteome</keyword>
<feature type="compositionally biased region" description="Basic and acidic residues" evidence="1">
    <location>
        <begin position="79"/>
        <end position="95"/>
    </location>
</feature>
<dbReference type="Proteomes" id="UP000318422">
    <property type="component" value="Unassembled WGS sequence"/>
</dbReference>
<dbReference type="SUPFAM" id="SSF52540">
    <property type="entry name" value="P-loop containing nucleoside triphosphate hydrolases"/>
    <property type="match status" value="1"/>
</dbReference>
<evidence type="ECO:0000256" key="1">
    <source>
        <dbReference type="SAM" id="MobiDB-lite"/>
    </source>
</evidence>
<dbReference type="GO" id="GO:0006261">
    <property type="term" value="P:DNA-templated DNA replication"/>
    <property type="evidence" value="ECO:0007669"/>
    <property type="project" value="TreeGrafter"/>
</dbReference>
<dbReference type="PANTHER" id="PTHR11669">
    <property type="entry name" value="REPLICATION FACTOR C / DNA POLYMERASE III GAMMA-TAU SUBUNIT"/>
    <property type="match status" value="1"/>
</dbReference>
<feature type="region of interest" description="Disordered" evidence="1">
    <location>
        <begin position="78"/>
        <end position="99"/>
    </location>
</feature>
<accession>A0A4Y4CZM7</accession>
<dbReference type="PANTHER" id="PTHR11669:SF8">
    <property type="entry name" value="DNA POLYMERASE III SUBUNIT DELTA"/>
    <property type="match status" value="1"/>
</dbReference>
<dbReference type="NCBIfam" id="TIGR00678">
    <property type="entry name" value="holB"/>
    <property type="match status" value="1"/>
</dbReference>
<dbReference type="Gene3D" id="3.40.50.300">
    <property type="entry name" value="P-loop containing nucleotide triphosphate hydrolases"/>
    <property type="match status" value="1"/>
</dbReference>
<protein>
    <submittedName>
        <fullName evidence="2">DNA polymerase III subunit delta</fullName>
    </submittedName>
</protein>
<dbReference type="GO" id="GO:0009360">
    <property type="term" value="C:DNA polymerase III complex"/>
    <property type="evidence" value="ECO:0007669"/>
    <property type="project" value="TreeGrafter"/>
</dbReference>
<dbReference type="InterPro" id="IPR027417">
    <property type="entry name" value="P-loop_NTPase"/>
</dbReference>
<dbReference type="InterPro" id="IPR004622">
    <property type="entry name" value="DNA_pol_HolB"/>
</dbReference>
<reference evidence="2 3" key="1">
    <citation type="submission" date="2019-06" db="EMBL/GenBank/DDBJ databases">
        <title>Whole genome shotgun sequence of Zoogloea ramigera NBRC 15342.</title>
        <authorList>
            <person name="Hosoyama A."/>
            <person name="Uohara A."/>
            <person name="Ohji S."/>
            <person name="Ichikawa N."/>
        </authorList>
    </citation>
    <scope>NUCLEOTIDE SEQUENCE [LARGE SCALE GENOMIC DNA]</scope>
    <source>
        <strain evidence="2 3">NBRC 15342</strain>
    </source>
</reference>
<dbReference type="InterPro" id="IPR050238">
    <property type="entry name" value="DNA_Rep/Repair_Clamp_Loader"/>
</dbReference>
<proteinExistence type="predicted"/>
<comment type="caution">
    <text evidence="2">The sequence shown here is derived from an EMBL/GenBank/DDBJ whole genome shotgun (WGS) entry which is preliminary data.</text>
</comment>
<dbReference type="EMBL" id="BJNV01000045">
    <property type="protein sequence ID" value="GEC96487.1"/>
    <property type="molecule type" value="Genomic_DNA"/>
</dbReference>
<dbReference type="RefSeq" id="WP_141352841.1">
    <property type="nucleotide sequence ID" value="NZ_BJNV01000045.1"/>
</dbReference>
<evidence type="ECO:0000313" key="2">
    <source>
        <dbReference type="EMBL" id="GEC96487.1"/>
    </source>
</evidence>
<dbReference type="GO" id="GO:0003887">
    <property type="term" value="F:DNA-directed DNA polymerase activity"/>
    <property type="evidence" value="ECO:0007669"/>
    <property type="project" value="InterPro"/>
</dbReference>
<sequence>MIFEWQAGLWRRVLESSGRMPHALLFAGPAGGGKRHFAEALAARVLCARPGADGHACGVCEDCLWRLAGNHPDLLRVIPEADREPRDDAPEKPEGGKAASRQIVIEQIRELQQALTTGGHRGSQRVAIVDPAEAMNLYTANALLKLLEEPTTNVQFILISSSPKRLLPTIRSRCQTWAFPRPAGELAARWLLERKTPDAVSLLAFSGGMPLAAAALAEGGGAAGRKRFVSDIASIPGKAPLRLAGEWESWLKSKDSLAAGFDMNTLVGWMQRWVADVVSLRLGGPVRFFPAEHDILHGLAGRMTIDSALGCYNEINQTRRVAQHPLNARLFLEDMLLRYARGFARSAAPAVRK</sequence>
<dbReference type="Pfam" id="PF13177">
    <property type="entry name" value="DNA_pol3_delta2"/>
    <property type="match status" value="1"/>
</dbReference>
<name>A0A4Y4CZM7_ZOORA</name>